<dbReference type="AlphaFoldDB" id="F0SL00"/>
<dbReference type="HOGENOM" id="CLU_1721119_0_0_0"/>
<evidence type="ECO:0000313" key="2">
    <source>
        <dbReference type="EMBL" id="ADY59853.1"/>
    </source>
</evidence>
<dbReference type="eggNOG" id="COG2042">
    <property type="taxonomic scope" value="Bacteria"/>
</dbReference>
<dbReference type="EMBL" id="CP002546">
    <property type="protein sequence ID" value="ADY59853.1"/>
    <property type="molecule type" value="Genomic_DNA"/>
</dbReference>
<dbReference type="Proteomes" id="UP000006860">
    <property type="component" value="Chromosome"/>
</dbReference>
<evidence type="ECO:0000313" key="3">
    <source>
        <dbReference type="Proteomes" id="UP000006860"/>
    </source>
</evidence>
<sequence length="162" mass="18313">MISSGETPHQPAHPTIIVVHYKENRKKCTVEPLRQQPGFEFWNYPLKRSADVPGYVRLGLDGPPLSPADQESGLLVLDGTWRWAEKMEEDFAHVPVRSLPPFETAYPRVSKVFDDPSQGLATIEAIYAAYHALGYPVDGLLDQYYWKDKFLELNADLLEGSP</sequence>
<feature type="domain" description="16S/18S rRNA aminocarboxypropyltransferase Tsr3 C-terminal" evidence="1">
    <location>
        <begin position="65"/>
        <end position="159"/>
    </location>
</feature>
<proteinExistence type="predicted"/>
<dbReference type="STRING" id="756272.Plabr_2251"/>
<keyword evidence="3" id="KW-1185">Reference proteome</keyword>
<evidence type="ECO:0000259" key="1">
    <source>
        <dbReference type="Pfam" id="PF04034"/>
    </source>
</evidence>
<reference evidence="3" key="1">
    <citation type="submission" date="2011-02" db="EMBL/GenBank/DDBJ databases">
        <title>The complete genome of Planctomyces brasiliensis DSM 5305.</title>
        <authorList>
            <person name="Lucas S."/>
            <person name="Copeland A."/>
            <person name="Lapidus A."/>
            <person name="Bruce D."/>
            <person name="Goodwin L."/>
            <person name="Pitluck S."/>
            <person name="Kyrpides N."/>
            <person name="Mavromatis K."/>
            <person name="Pagani I."/>
            <person name="Ivanova N."/>
            <person name="Ovchinnikova G."/>
            <person name="Lu M."/>
            <person name="Detter J.C."/>
            <person name="Han C."/>
            <person name="Land M."/>
            <person name="Hauser L."/>
            <person name="Markowitz V."/>
            <person name="Cheng J.-F."/>
            <person name="Hugenholtz P."/>
            <person name="Woyke T."/>
            <person name="Wu D."/>
            <person name="Tindall B."/>
            <person name="Pomrenke H.G."/>
            <person name="Brambilla E."/>
            <person name="Klenk H.-P."/>
            <person name="Eisen J.A."/>
        </authorList>
    </citation>
    <scope>NUCLEOTIDE SEQUENCE [LARGE SCALE GENOMIC DNA]</scope>
    <source>
        <strain evidence="3">ATCC 49424 / DSM 5305 / JCM 21570 / NBRC 103401 / IFAM 1448</strain>
    </source>
</reference>
<name>F0SL00_RUBBR</name>
<dbReference type="InterPro" id="IPR007177">
    <property type="entry name" value="Tsr3_C"/>
</dbReference>
<accession>F0SL00</accession>
<gene>
    <name evidence="2" type="ordered locus">Plabr_2251</name>
</gene>
<organism evidence="2 3">
    <name type="scientific">Rubinisphaera brasiliensis (strain ATCC 49424 / DSM 5305 / JCM 21570 / IAM 15109 / NBRC 103401 / IFAM 1448)</name>
    <name type="common">Planctomyces brasiliensis</name>
    <dbReference type="NCBI Taxonomy" id="756272"/>
    <lineage>
        <taxon>Bacteria</taxon>
        <taxon>Pseudomonadati</taxon>
        <taxon>Planctomycetota</taxon>
        <taxon>Planctomycetia</taxon>
        <taxon>Planctomycetales</taxon>
        <taxon>Planctomycetaceae</taxon>
        <taxon>Rubinisphaera</taxon>
    </lineage>
</organism>
<protein>
    <recommendedName>
        <fullName evidence="1">16S/18S rRNA aminocarboxypropyltransferase Tsr3 C-terminal domain-containing protein</fullName>
    </recommendedName>
</protein>
<dbReference type="RefSeq" id="WP_013628577.1">
    <property type="nucleotide sequence ID" value="NC_015174.1"/>
</dbReference>
<dbReference type="OrthoDB" id="267170at2"/>
<dbReference type="Pfam" id="PF04034">
    <property type="entry name" value="Ribo_biogen_C"/>
    <property type="match status" value="1"/>
</dbReference>
<dbReference type="KEGG" id="pbs:Plabr_2251"/>